<organism evidence="15 16">
    <name type="scientific">Caulobacter segnis</name>
    <dbReference type="NCBI Taxonomy" id="88688"/>
    <lineage>
        <taxon>Bacteria</taxon>
        <taxon>Pseudomonadati</taxon>
        <taxon>Pseudomonadota</taxon>
        <taxon>Alphaproteobacteria</taxon>
        <taxon>Caulobacterales</taxon>
        <taxon>Caulobacteraceae</taxon>
        <taxon>Caulobacter</taxon>
    </lineage>
</organism>
<dbReference type="Pfam" id="PF02378">
    <property type="entry name" value="PTS_EIIC"/>
    <property type="match status" value="1"/>
</dbReference>
<feature type="domain" description="PTS EIIB type-1" evidence="13">
    <location>
        <begin position="510"/>
        <end position="586"/>
    </location>
</feature>
<name>A0ABY4ZS08_9CAUL</name>
<feature type="transmembrane region" description="Helical" evidence="12">
    <location>
        <begin position="246"/>
        <end position="268"/>
    </location>
</feature>
<dbReference type="EMBL" id="CP096040">
    <property type="protein sequence ID" value="USQ95508.1"/>
    <property type="molecule type" value="Genomic_DNA"/>
</dbReference>
<dbReference type="GO" id="GO:0103111">
    <property type="term" value="F:protein-N(pi)-phosphohistidine--N-acetyl-D-glucosamine phosphotransferase activity"/>
    <property type="evidence" value="ECO:0007669"/>
    <property type="project" value="UniProtKB-EC"/>
</dbReference>
<evidence type="ECO:0000256" key="12">
    <source>
        <dbReference type="SAM" id="Phobius"/>
    </source>
</evidence>
<feature type="transmembrane region" description="Helical" evidence="12">
    <location>
        <begin position="356"/>
        <end position="377"/>
    </location>
</feature>
<evidence type="ECO:0000256" key="4">
    <source>
        <dbReference type="ARBA" id="ARBA00022597"/>
    </source>
</evidence>
<evidence type="ECO:0000259" key="14">
    <source>
        <dbReference type="PROSITE" id="PS51103"/>
    </source>
</evidence>
<reference evidence="15 16" key="1">
    <citation type="submission" date="2022-04" db="EMBL/GenBank/DDBJ databases">
        <title>Genome sequence of soybean root-associated Caulobacter segnis RL271.</title>
        <authorList>
            <person name="Longley R."/>
            <person name="Bonito G."/>
            <person name="Trigodet F."/>
            <person name="Crosson S."/>
            <person name="Fiebig A."/>
        </authorList>
    </citation>
    <scope>NUCLEOTIDE SEQUENCE [LARGE SCALE GENOMIC DNA]</scope>
    <source>
        <strain evidence="15 16">RL271</strain>
    </source>
</reference>
<evidence type="ECO:0000256" key="7">
    <source>
        <dbReference type="ARBA" id="ARBA00022692"/>
    </source>
</evidence>
<dbReference type="Pfam" id="PF00367">
    <property type="entry name" value="PTS_EIIB"/>
    <property type="match status" value="2"/>
</dbReference>
<dbReference type="SUPFAM" id="SSF55604">
    <property type="entry name" value="Glucose permease domain IIB"/>
    <property type="match status" value="2"/>
</dbReference>
<evidence type="ECO:0000256" key="9">
    <source>
        <dbReference type="ARBA" id="ARBA00022989"/>
    </source>
</evidence>
<dbReference type="Gene3D" id="3.30.1360.60">
    <property type="entry name" value="Glucose permease domain IIB"/>
    <property type="match status" value="2"/>
</dbReference>
<keyword evidence="3" id="KW-1003">Cell membrane</keyword>
<evidence type="ECO:0000256" key="6">
    <source>
        <dbReference type="ARBA" id="ARBA00022683"/>
    </source>
</evidence>
<feature type="transmembrane region" description="Helical" evidence="12">
    <location>
        <begin position="118"/>
        <end position="138"/>
    </location>
</feature>
<keyword evidence="5 15" id="KW-0808">Transferase</keyword>
<comment type="subcellular location">
    <subcellularLocation>
        <location evidence="1">Cell membrane</location>
        <topology evidence="1">Multi-pass membrane protein</topology>
    </subcellularLocation>
</comment>
<keyword evidence="8" id="KW-0418">Kinase</keyword>
<dbReference type="InterPro" id="IPR003352">
    <property type="entry name" value="PTS_EIIC"/>
</dbReference>
<dbReference type="InterPro" id="IPR010974">
    <property type="entry name" value="PTS_IIBC_nag"/>
</dbReference>
<dbReference type="PROSITE" id="PS51098">
    <property type="entry name" value="PTS_EIIB_TYPE_1"/>
    <property type="match status" value="2"/>
</dbReference>
<dbReference type="CDD" id="cd00212">
    <property type="entry name" value="PTS_IIB_glc"/>
    <property type="match status" value="1"/>
</dbReference>
<gene>
    <name evidence="15" type="primary">nagE</name>
    <name evidence="15" type="ORF">MZV50_23665</name>
</gene>
<dbReference type="PANTHER" id="PTHR30009:SF4">
    <property type="entry name" value="PTS SYSTEM N-ACETYLGLUCOSAMINE-SPECIFIC EIICBA COMPONENT"/>
    <property type="match status" value="1"/>
</dbReference>
<protein>
    <submittedName>
        <fullName evidence="15">N-acetylglucosamine-specific PTS transporter subunit IIBC</fullName>
        <ecNumber evidence="15">2.7.1.193</ecNumber>
    </submittedName>
</protein>
<feature type="transmembrane region" description="Helical" evidence="12">
    <location>
        <begin position="41"/>
        <end position="66"/>
    </location>
</feature>
<dbReference type="InterPro" id="IPR001996">
    <property type="entry name" value="PTS_IIB_1"/>
</dbReference>
<accession>A0ABY4ZS08</accession>
<feature type="active site" description="Phosphocysteine intermediate; for EIIB activity" evidence="11">
    <location>
        <position position="424"/>
    </location>
</feature>
<evidence type="ECO:0000256" key="5">
    <source>
        <dbReference type="ARBA" id="ARBA00022679"/>
    </source>
</evidence>
<sequence>MKSPLEILQPLGRALMLPIAVLPVAGLLLRLGQPDLLDIGFIAAAGDAIFSNLGLLFAIGVAVGLARENNGAAGLAGVVCFLIASEGAKALLHVPAEVTAHLVKDHADLAGAAYKAKALAKLSVPIGILSGVIAGLFYNRFSGFKLPEYLAFFSGRRFVPIVSGLAGLVMAVLIGWGYDGINGGVDAASRAIVGSGELGLLVYGFLNRILIVTGLHHILNNIAWFVVGDFHGATGDLRRFFAGDPAAGGFMSGFFPVMMFGLPAACLAMYHTAKPEKRKAVGGMLVSLALTSFLTGVTEPIEFSFMFLAPALYAVHAVLTGVSMALMNALSVKLGFTFSAGLFDYVLNFGKATRPLWLLPIGAVYAAVYYGLFRVFITRFDLKTPGREDDDVVAPQAVATGGGRGADFVQALGGAANLVSVDACTTRLRLIVTDQGAVSEPALKALGARGVVKPSDKALQVVLGPIADAVAGEIRAAMGVTPAPAARPAATSVVMPVKPAPSILPTVEDDQKAQALVSALGGPANLRQVGTCSSRLRIVVADPATVDEPALHAAGLRGLVRVGDHALHIVLGPSAERVAEAIKGIG</sequence>
<dbReference type="EC" id="2.7.1.193" evidence="15"/>
<keyword evidence="9 12" id="KW-1133">Transmembrane helix</keyword>
<feature type="transmembrane region" description="Helical" evidence="12">
    <location>
        <begin position="12"/>
        <end position="29"/>
    </location>
</feature>
<keyword evidence="7 12" id="KW-0812">Transmembrane</keyword>
<evidence type="ECO:0000256" key="10">
    <source>
        <dbReference type="ARBA" id="ARBA00023136"/>
    </source>
</evidence>
<keyword evidence="2" id="KW-0813">Transport</keyword>
<dbReference type="InterPro" id="IPR036878">
    <property type="entry name" value="Glu_permease_IIB"/>
</dbReference>
<dbReference type="InterPro" id="IPR018113">
    <property type="entry name" value="PTrfase_EIIB_Cys"/>
</dbReference>
<proteinExistence type="predicted"/>
<keyword evidence="10 12" id="KW-0472">Membrane</keyword>
<evidence type="ECO:0000256" key="11">
    <source>
        <dbReference type="PROSITE-ProRule" id="PRU00421"/>
    </source>
</evidence>
<dbReference type="NCBIfam" id="TIGR00826">
    <property type="entry name" value="EIIB_glc"/>
    <property type="match status" value="1"/>
</dbReference>
<feature type="domain" description="PTS EIIC type-1" evidence="14">
    <location>
        <begin position="2"/>
        <end position="389"/>
    </location>
</feature>
<keyword evidence="16" id="KW-1185">Reference proteome</keyword>
<keyword evidence="6" id="KW-0598">Phosphotransferase system</keyword>
<feature type="active site" description="Phosphocysteine intermediate; for EIIB activity" evidence="11">
    <location>
        <position position="532"/>
    </location>
</feature>
<evidence type="ECO:0000256" key="1">
    <source>
        <dbReference type="ARBA" id="ARBA00004651"/>
    </source>
</evidence>
<feature type="domain" description="PTS EIIB type-1" evidence="13">
    <location>
        <begin position="402"/>
        <end position="484"/>
    </location>
</feature>
<keyword evidence="4" id="KW-0762">Sugar transport</keyword>
<feature type="transmembrane region" description="Helical" evidence="12">
    <location>
        <begin position="158"/>
        <end position="178"/>
    </location>
</feature>
<evidence type="ECO:0000313" key="15">
    <source>
        <dbReference type="EMBL" id="USQ95508.1"/>
    </source>
</evidence>
<evidence type="ECO:0000256" key="2">
    <source>
        <dbReference type="ARBA" id="ARBA00022448"/>
    </source>
</evidence>
<evidence type="ECO:0000313" key="16">
    <source>
        <dbReference type="Proteomes" id="UP001057520"/>
    </source>
</evidence>
<feature type="transmembrane region" description="Helical" evidence="12">
    <location>
        <begin position="303"/>
        <end position="327"/>
    </location>
</feature>
<feature type="transmembrane region" description="Helical" evidence="12">
    <location>
        <begin position="198"/>
        <end position="219"/>
    </location>
</feature>
<dbReference type="InterPro" id="IPR050429">
    <property type="entry name" value="PTS_Glucose_EIICBA"/>
</dbReference>
<dbReference type="Proteomes" id="UP001057520">
    <property type="component" value="Chromosome"/>
</dbReference>
<evidence type="ECO:0000259" key="13">
    <source>
        <dbReference type="PROSITE" id="PS51098"/>
    </source>
</evidence>
<dbReference type="InterPro" id="IPR013013">
    <property type="entry name" value="PTS_EIIC_1"/>
</dbReference>
<dbReference type="PROSITE" id="PS51103">
    <property type="entry name" value="PTS_EIIC_TYPE_1"/>
    <property type="match status" value="1"/>
</dbReference>
<dbReference type="NCBIfam" id="TIGR01998">
    <property type="entry name" value="PTS-II-BC-nag"/>
    <property type="match status" value="1"/>
</dbReference>
<evidence type="ECO:0000256" key="8">
    <source>
        <dbReference type="ARBA" id="ARBA00022777"/>
    </source>
</evidence>
<dbReference type="PROSITE" id="PS01035">
    <property type="entry name" value="PTS_EIIB_TYPE_1_CYS"/>
    <property type="match status" value="1"/>
</dbReference>
<dbReference type="PANTHER" id="PTHR30009">
    <property type="entry name" value="CYTOCHROME C-TYPE SYNTHESIS PROTEIN AND PTS TRANSMEMBRANE COMPONENT"/>
    <property type="match status" value="1"/>
</dbReference>
<feature type="transmembrane region" description="Helical" evidence="12">
    <location>
        <begin position="280"/>
        <end position="297"/>
    </location>
</feature>
<evidence type="ECO:0000256" key="3">
    <source>
        <dbReference type="ARBA" id="ARBA00022475"/>
    </source>
</evidence>